<accession>T1GC66</accession>
<dbReference type="AlphaFoldDB" id="T1GC66"/>
<evidence type="ECO:0000313" key="2">
    <source>
        <dbReference type="Proteomes" id="UP000015102"/>
    </source>
</evidence>
<keyword evidence="2" id="KW-1185">Reference proteome</keyword>
<proteinExistence type="predicted"/>
<name>T1GC66_MEGSC</name>
<dbReference type="EMBL" id="CAQQ02070554">
    <property type="status" value="NOT_ANNOTATED_CDS"/>
    <property type="molecule type" value="Genomic_DNA"/>
</dbReference>
<dbReference type="Proteomes" id="UP000015102">
    <property type="component" value="Unassembled WGS sequence"/>
</dbReference>
<dbReference type="EnsemblMetazoa" id="MESCA000864-RA">
    <property type="protein sequence ID" value="MESCA000864-PA"/>
    <property type="gene ID" value="MESCA000864"/>
</dbReference>
<evidence type="ECO:0000313" key="1">
    <source>
        <dbReference type="EnsemblMetazoa" id="MESCA000864-PA"/>
    </source>
</evidence>
<dbReference type="HOGENOM" id="CLU_2834059_0_0_1"/>
<reference evidence="1" key="2">
    <citation type="submission" date="2015-06" db="UniProtKB">
        <authorList>
            <consortium name="EnsemblMetazoa"/>
        </authorList>
    </citation>
    <scope>IDENTIFICATION</scope>
</reference>
<sequence length="66" mass="7670">MFPAIYMNSSPINRCYQKQVHYLKQQHVPCNSRSLYRVKFYDGKRSITFEGTKQPETCPVTAGVII</sequence>
<dbReference type="EMBL" id="CAQQ02070555">
    <property type="status" value="NOT_ANNOTATED_CDS"/>
    <property type="molecule type" value="Genomic_DNA"/>
</dbReference>
<protein>
    <submittedName>
        <fullName evidence="1">Uncharacterized protein</fullName>
    </submittedName>
</protein>
<organism evidence="1 2">
    <name type="scientific">Megaselia scalaris</name>
    <name type="common">Humpbacked fly</name>
    <name type="synonym">Phora scalaris</name>
    <dbReference type="NCBI Taxonomy" id="36166"/>
    <lineage>
        <taxon>Eukaryota</taxon>
        <taxon>Metazoa</taxon>
        <taxon>Ecdysozoa</taxon>
        <taxon>Arthropoda</taxon>
        <taxon>Hexapoda</taxon>
        <taxon>Insecta</taxon>
        <taxon>Pterygota</taxon>
        <taxon>Neoptera</taxon>
        <taxon>Endopterygota</taxon>
        <taxon>Diptera</taxon>
        <taxon>Brachycera</taxon>
        <taxon>Muscomorpha</taxon>
        <taxon>Platypezoidea</taxon>
        <taxon>Phoridae</taxon>
        <taxon>Megaseliini</taxon>
        <taxon>Megaselia</taxon>
    </lineage>
</organism>
<reference evidence="2" key="1">
    <citation type="submission" date="2013-02" db="EMBL/GenBank/DDBJ databases">
        <authorList>
            <person name="Hughes D."/>
        </authorList>
    </citation>
    <scope>NUCLEOTIDE SEQUENCE</scope>
    <source>
        <strain>Durham</strain>
        <strain evidence="2">NC isolate 2 -- Noor lab</strain>
    </source>
</reference>